<evidence type="ECO:0000313" key="2">
    <source>
        <dbReference type="Proteomes" id="UP001168821"/>
    </source>
</evidence>
<dbReference type="Proteomes" id="UP001168821">
    <property type="component" value="Unassembled WGS sequence"/>
</dbReference>
<sequence>MADNFTHGPEMAVLIGDIRLGRFLSGLGMLEVTGLGKRMNIFLVTINCLSAESTRSRWHNKKNAPRILYYSDLTRVEPRVARVVRSGRLIFFPHNITLTLFVLEKRADSSDSRKMLSSRIYREIGSQTSANLFVVGLESGSVDVNMVKGGVFADSIINDDSRLNTFCFINEVVRMETCDVIVLNWPIQRRFLKVSNELFITL</sequence>
<proteinExistence type="predicted"/>
<gene>
    <name evidence="1" type="ORF">Zmor_024976</name>
</gene>
<reference evidence="1" key="1">
    <citation type="journal article" date="2023" name="G3 (Bethesda)">
        <title>Whole genome assemblies of Zophobas morio and Tenebrio molitor.</title>
        <authorList>
            <person name="Kaur S."/>
            <person name="Stinson S.A."/>
            <person name="diCenzo G.C."/>
        </authorList>
    </citation>
    <scope>NUCLEOTIDE SEQUENCE</scope>
    <source>
        <strain evidence="1">QUZm001</strain>
    </source>
</reference>
<comment type="caution">
    <text evidence="1">The sequence shown here is derived from an EMBL/GenBank/DDBJ whole genome shotgun (WGS) entry which is preliminary data.</text>
</comment>
<organism evidence="1 2">
    <name type="scientific">Zophobas morio</name>
    <dbReference type="NCBI Taxonomy" id="2755281"/>
    <lineage>
        <taxon>Eukaryota</taxon>
        <taxon>Metazoa</taxon>
        <taxon>Ecdysozoa</taxon>
        <taxon>Arthropoda</taxon>
        <taxon>Hexapoda</taxon>
        <taxon>Insecta</taxon>
        <taxon>Pterygota</taxon>
        <taxon>Neoptera</taxon>
        <taxon>Endopterygota</taxon>
        <taxon>Coleoptera</taxon>
        <taxon>Polyphaga</taxon>
        <taxon>Cucujiformia</taxon>
        <taxon>Tenebrionidae</taxon>
        <taxon>Zophobas</taxon>
    </lineage>
</organism>
<dbReference type="EMBL" id="JALNTZ010000008">
    <property type="protein sequence ID" value="KAJ3642167.1"/>
    <property type="molecule type" value="Genomic_DNA"/>
</dbReference>
<name>A0AA38HSY0_9CUCU</name>
<dbReference type="AlphaFoldDB" id="A0AA38HSY0"/>
<keyword evidence="2" id="KW-1185">Reference proteome</keyword>
<accession>A0AA38HSY0</accession>
<evidence type="ECO:0000313" key="1">
    <source>
        <dbReference type="EMBL" id="KAJ3642167.1"/>
    </source>
</evidence>
<protein>
    <submittedName>
        <fullName evidence="1">Uncharacterized protein</fullName>
    </submittedName>
</protein>